<evidence type="ECO:0000313" key="2">
    <source>
        <dbReference type="Proteomes" id="UP001157502"/>
    </source>
</evidence>
<protein>
    <submittedName>
        <fullName evidence="1">Uncharacterized protein</fullName>
    </submittedName>
</protein>
<reference evidence="1" key="1">
    <citation type="submission" date="2021-05" db="EMBL/GenBank/DDBJ databases">
        <authorList>
            <person name="Pan Q."/>
            <person name="Jouanno E."/>
            <person name="Zahm M."/>
            <person name="Klopp C."/>
            <person name="Cabau C."/>
            <person name="Louis A."/>
            <person name="Berthelot C."/>
            <person name="Parey E."/>
            <person name="Roest Crollius H."/>
            <person name="Montfort J."/>
            <person name="Robinson-Rechavi M."/>
            <person name="Bouchez O."/>
            <person name="Lampietro C."/>
            <person name="Lopez Roques C."/>
            <person name="Donnadieu C."/>
            <person name="Postlethwait J."/>
            <person name="Bobe J."/>
            <person name="Dillon D."/>
            <person name="Chandos A."/>
            <person name="von Hippel F."/>
            <person name="Guiguen Y."/>
        </authorList>
    </citation>
    <scope>NUCLEOTIDE SEQUENCE</scope>
    <source>
        <strain evidence="1">YG-Jan2019</strain>
    </source>
</reference>
<comment type="caution">
    <text evidence="1">The sequence shown here is derived from an EMBL/GenBank/DDBJ whole genome shotgun (WGS) entry which is preliminary data.</text>
</comment>
<name>A0ACC2GNI8_DALPE</name>
<dbReference type="Proteomes" id="UP001157502">
    <property type="component" value="Chromosome 11"/>
</dbReference>
<gene>
    <name evidence="1" type="ORF">DPEC_G00144240</name>
</gene>
<keyword evidence="2" id="KW-1185">Reference proteome</keyword>
<accession>A0ACC2GNI8</accession>
<sequence>MTKVEILRVLLNERLLSAAEEIFGVFEKTIVEFQEEVSRTKEENSRLRSMLDVVIKPEIRLLRIDLEKPTVPVHEQPDPFEGQQHCKPEWSHSPGQVELEARWIKAEPREPESSLKDANHFQDSTQFSLHETDMGEYDEIYTLPSYSTQSGVKNLRDHMKIHPTEKSLHCSDCGKYFRKQYDLTNHMRVHTGERPYACQFCDKVFAQNGNLAVHMKSHSEKKHHCPRLIAAAEEIFGVVEETIAGYQEEASRTKKENGRLRSMLDVCTKPEMLLTIRTRDHEQLTVVQSDEEDPSMQPEASCNLVPDLEPTHIKEEQEEPRTSNQNDYHINEKCFSTSSMLKRHQTAAHKQIGAMSAANGALLDSVHGEARPDGFPEQEPVIMPFAGDENQAAD</sequence>
<proteinExistence type="predicted"/>
<evidence type="ECO:0000313" key="1">
    <source>
        <dbReference type="EMBL" id="KAJ8005207.1"/>
    </source>
</evidence>
<dbReference type="EMBL" id="CM055738">
    <property type="protein sequence ID" value="KAJ8005207.1"/>
    <property type="molecule type" value="Genomic_DNA"/>
</dbReference>
<organism evidence="1 2">
    <name type="scientific">Dallia pectoralis</name>
    <name type="common">Alaska blackfish</name>
    <dbReference type="NCBI Taxonomy" id="75939"/>
    <lineage>
        <taxon>Eukaryota</taxon>
        <taxon>Metazoa</taxon>
        <taxon>Chordata</taxon>
        <taxon>Craniata</taxon>
        <taxon>Vertebrata</taxon>
        <taxon>Euteleostomi</taxon>
        <taxon>Actinopterygii</taxon>
        <taxon>Neopterygii</taxon>
        <taxon>Teleostei</taxon>
        <taxon>Protacanthopterygii</taxon>
        <taxon>Esociformes</taxon>
        <taxon>Umbridae</taxon>
        <taxon>Dallia</taxon>
    </lineage>
</organism>